<proteinExistence type="predicted"/>
<dbReference type="AlphaFoldDB" id="A0A9E8Z1K7"/>
<sequence length="160" mass="18971">MKSELNVSNYSQLLKKQKLLETEKKLLNLEDHESYDELILCNRLALSDAIFNARKDYIFLTKEYLSEFIDPLEFSQRFLALFYADIYALDIAKMGLAEQNMEESDKVNLISNEACDFLVIIKEMLILCLRYNLDVEFNNDFVKFYKLIEEKFQLIKSYVD</sequence>
<keyword evidence="1" id="KW-0934">Plastid</keyword>
<reference evidence="1" key="1">
    <citation type="submission" date="2022-04" db="EMBL/GenBank/DDBJ databases">
        <title>Plastid genome of Amicula sp.</title>
        <authorList>
            <person name="Gastineau R."/>
            <person name="Li C."/>
            <person name="Ashworth M.P."/>
            <person name="Witkowski A."/>
            <person name="Turmel M."/>
            <person name="Gorecka E."/>
            <person name="Frankovich T."/>
            <person name="Wachnicka A."/>
            <person name="Lobban C.S."/>
            <person name="Theriot E.C."/>
            <person name="Otis C."/>
            <person name="Dabek P."/>
            <person name="Binczewska A."/>
            <person name="Lemieux C."/>
        </authorList>
    </citation>
    <scope>NUCLEOTIDE SEQUENCE</scope>
    <source>
        <strain evidence="1">GU52X-4 cfCalB7</strain>
    </source>
</reference>
<evidence type="ECO:0000313" key="1">
    <source>
        <dbReference type="EMBL" id="WAK84896.1"/>
    </source>
</evidence>
<dbReference type="EMBL" id="ON390793">
    <property type="protein sequence ID" value="WAK84896.1"/>
    <property type="molecule type" value="Genomic_DNA"/>
</dbReference>
<protein>
    <submittedName>
        <fullName evidence="1">Uncharacterized protein</fullName>
    </submittedName>
</protein>
<geneLocation type="plastid" evidence="1"/>
<accession>A0A9E8Z1K7</accession>
<name>A0A9E8Z1K7_9STRA</name>
<organism evidence="1">
    <name type="scientific">Amicula sp. isolate GU52X-4 cfCalB7</name>
    <dbReference type="NCBI Taxonomy" id="3003489"/>
    <lineage>
        <taxon>Eukaryota</taxon>
        <taxon>Sar</taxon>
        <taxon>Stramenopiles</taxon>
        <taxon>Ochrophyta</taxon>
        <taxon>Bacillariophyta</taxon>
        <taxon>Bacillariophyceae</taxon>
        <taxon>Bacillariophycidae</taxon>
        <taxon>Naviculales</taxon>
        <taxon>Naviculaceae</taxon>
        <taxon>Amicula</taxon>
    </lineage>
</organism>
<gene>
    <name evidence="1" type="primary">orf160b</name>
</gene>